<dbReference type="CDD" id="cd01056">
    <property type="entry name" value="Euk_Ferritin"/>
    <property type="match status" value="1"/>
</dbReference>
<feature type="binding site" evidence="13">
    <location>
        <position position="312"/>
    </location>
    <ligand>
        <name>Fe cation</name>
        <dbReference type="ChEBI" id="CHEBI:24875"/>
        <label>1</label>
    </ligand>
</feature>
<keyword evidence="7" id="KW-0809">Transit peptide</keyword>
<proteinExistence type="inferred from homology"/>
<evidence type="ECO:0000256" key="8">
    <source>
        <dbReference type="ARBA" id="ARBA00023002"/>
    </source>
</evidence>
<keyword evidence="5" id="KW-0934">Plastid</keyword>
<dbReference type="Gene3D" id="1.20.1260.10">
    <property type="match status" value="1"/>
</dbReference>
<keyword evidence="9 13" id="KW-0408">Iron</keyword>
<dbReference type="Pfam" id="PF00210">
    <property type="entry name" value="Ferritin"/>
    <property type="match status" value="1"/>
</dbReference>
<feature type="binding site" evidence="13">
    <location>
        <position position="228"/>
    </location>
    <ligand>
        <name>Fe cation</name>
        <dbReference type="ChEBI" id="CHEBI:24875"/>
        <label>1</label>
    </ligand>
</feature>
<sequence>MNAVSELGIWWNLSWFLLDVKSLVSVLAVEDPVLVQCWHGGGRMVSLLVAMHIVLRRMRGSSRKAKENLTFQTPKIPLSSPTYTFLVPRKLHHHISSLNPWPPLFFLLLPFPFPLSRSLFAYPFGDFDLMALAPSKVSPFSGFSLSDGVGAVRNPTCSVSLSFLNKKVESRNLGVSASTVPLTGVIFEPFEEVKKEELAVPTAGQVSLARQYYADECESAINEQINVEYNASYVYHSLFAYFDRDNVALKGFARFFKESSEEEREHAEKLMKYQNTRGGRVVLHPIKNVPSEFEHVEKGDALYAMELALSLEKLVNEKLRSVHSVADRNKDPQMADFIESEFLSEQVEAIKKISEYVAQLRLVGKGHGVWHFDQSLLHDGHAA</sequence>
<dbReference type="GO" id="GO:0006826">
    <property type="term" value="P:iron ion transport"/>
    <property type="evidence" value="ECO:0007669"/>
    <property type="project" value="InterPro"/>
</dbReference>
<dbReference type="AlphaFoldDB" id="A0AAN9NJA1"/>
<dbReference type="InterPro" id="IPR001519">
    <property type="entry name" value="Ferritin"/>
</dbReference>
<keyword evidence="4" id="KW-0150">Chloroplast</keyword>
<reference evidence="16 17" key="1">
    <citation type="submission" date="2024-01" db="EMBL/GenBank/DDBJ databases">
        <title>The genomes of 5 underutilized Papilionoideae crops provide insights into root nodulation and disease resistanc.</title>
        <authorList>
            <person name="Jiang F."/>
        </authorList>
    </citation>
    <scope>NUCLEOTIDE SEQUENCE [LARGE SCALE GENOMIC DNA]</scope>
    <source>
        <strain evidence="16">JINMINGXINNONG_FW02</strain>
        <tissue evidence="16">Leaves</tissue>
    </source>
</reference>
<evidence type="ECO:0000256" key="6">
    <source>
        <dbReference type="ARBA" id="ARBA00022723"/>
    </source>
</evidence>
<dbReference type="GO" id="GO:0004322">
    <property type="term" value="F:ferroxidase activity"/>
    <property type="evidence" value="ECO:0007669"/>
    <property type="project" value="UniProtKB-EC"/>
</dbReference>
<keyword evidence="6 13" id="KW-0479">Metal-binding</keyword>
<dbReference type="PANTHER" id="PTHR11431:SF90">
    <property type="entry name" value="FERRITIN-1, CHLOROPLASTIC"/>
    <property type="match status" value="1"/>
</dbReference>
<keyword evidence="3 14" id="KW-0409">Iron storage</keyword>
<keyword evidence="17" id="KW-1185">Reference proteome</keyword>
<dbReference type="Proteomes" id="UP001374584">
    <property type="component" value="Unassembled WGS sequence"/>
</dbReference>
<comment type="function">
    <text evidence="14">Stores iron in a soluble, non-toxic, readily available form. Important for iron homeostasis. Iron is taken up in the ferrous form and deposited as ferric hydroxides after oxidation.</text>
</comment>
<dbReference type="SUPFAM" id="SSF47240">
    <property type="entry name" value="Ferritin-like"/>
    <property type="match status" value="1"/>
</dbReference>
<feature type="binding site" evidence="13">
    <location>
        <position position="263"/>
    </location>
    <ligand>
        <name>Fe cation</name>
        <dbReference type="ChEBI" id="CHEBI:24875"/>
        <label>1</label>
    </ligand>
</feature>
<dbReference type="InterPro" id="IPR008331">
    <property type="entry name" value="Ferritin_DPS_dom"/>
</dbReference>
<accession>A0AAN9NJA1</accession>
<evidence type="ECO:0000256" key="4">
    <source>
        <dbReference type="ARBA" id="ARBA00022528"/>
    </source>
</evidence>
<dbReference type="PROSITE" id="PS50905">
    <property type="entry name" value="FERRITIN_LIKE"/>
    <property type="match status" value="1"/>
</dbReference>
<evidence type="ECO:0000256" key="3">
    <source>
        <dbReference type="ARBA" id="ARBA00022434"/>
    </source>
</evidence>
<dbReference type="EMBL" id="JAYMYR010000003">
    <property type="protein sequence ID" value="KAK7373981.1"/>
    <property type="molecule type" value="Genomic_DNA"/>
</dbReference>
<name>A0AAN9NJA1_PHACN</name>
<feature type="binding site" evidence="13">
    <location>
        <position position="266"/>
    </location>
    <ligand>
        <name>Fe cation</name>
        <dbReference type="ChEBI" id="CHEBI:24875"/>
        <label>1</label>
    </ligand>
</feature>
<dbReference type="PANTHER" id="PTHR11431">
    <property type="entry name" value="FERRITIN"/>
    <property type="match status" value="1"/>
</dbReference>
<dbReference type="GO" id="GO:0006879">
    <property type="term" value="P:intracellular iron ion homeostasis"/>
    <property type="evidence" value="ECO:0007669"/>
    <property type="project" value="UniProtKB-KW"/>
</dbReference>
<evidence type="ECO:0000259" key="15">
    <source>
        <dbReference type="PROSITE" id="PS50905"/>
    </source>
</evidence>
<evidence type="ECO:0000256" key="13">
    <source>
        <dbReference type="PIRSR" id="PIRSR601519-1"/>
    </source>
</evidence>
<dbReference type="GO" id="GO:0008199">
    <property type="term" value="F:ferric iron binding"/>
    <property type="evidence" value="ECO:0007669"/>
    <property type="project" value="InterPro"/>
</dbReference>
<comment type="subunit">
    <text evidence="11">Oligomer of 24 subunits. There are two types of subunits: L (light) chain and H (heavy) chain. The major chain can be light or heavy, depending on the species and tissue type. The functional molecule forms a roughly spherical shell with a diameter of 12 nm and contains a central cavity into which the insoluble mineral iron core is deposited.</text>
</comment>
<evidence type="ECO:0000256" key="9">
    <source>
        <dbReference type="ARBA" id="ARBA00023004"/>
    </source>
</evidence>
<organism evidence="16 17">
    <name type="scientific">Phaseolus coccineus</name>
    <name type="common">Scarlet runner bean</name>
    <name type="synonym">Phaseolus multiflorus</name>
    <dbReference type="NCBI Taxonomy" id="3886"/>
    <lineage>
        <taxon>Eukaryota</taxon>
        <taxon>Viridiplantae</taxon>
        <taxon>Streptophyta</taxon>
        <taxon>Embryophyta</taxon>
        <taxon>Tracheophyta</taxon>
        <taxon>Spermatophyta</taxon>
        <taxon>Magnoliopsida</taxon>
        <taxon>eudicotyledons</taxon>
        <taxon>Gunneridae</taxon>
        <taxon>Pentapetalae</taxon>
        <taxon>rosids</taxon>
        <taxon>fabids</taxon>
        <taxon>Fabales</taxon>
        <taxon>Fabaceae</taxon>
        <taxon>Papilionoideae</taxon>
        <taxon>50 kb inversion clade</taxon>
        <taxon>NPAAA clade</taxon>
        <taxon>indigoferoid/millettioid clade</taxon>
        <taxon>Phaseoleae</taxon>
        <taxon>Phaseolus</taxon>
    </lineage>
</organism>
<evidence type="ECO:0000256" key="10">
    <source>
        <dbReference type="ARBA" id="ARBA00025111"/>
    </source>
</evidence>
<dbReference type="InterPro" id="IPR012347">
    <property type="entry name" value="Ferritin-like"/>
</dbReference>
<comment type="subcellular location">
    <subcellularLocation>
        <location evidence="1">Plastid</location>
        <location evidence="1">Chloroplast</location>
    </subcellularLocation>
</comment>
<dbReference type="GO" id="GO:0009507">
    <property type="term" value="C:chloroplast"/>
    <property type="evidence" value="ECO:0007669"/>
    <property type="project" value="UniProtKB-SubCell"/>
</dbReference>
<dbReference type="InterPro" id="IPR014034">
    <property type="entry name" value="Ferritin_CS"/>
</dbReference>
<dbReference type="PROSITE" id="PS00204">
    <property type="entry name" value="FERRITIN_2"/>
    <property type="match status" value="1"/>
</dbReference>
<evidence type="ECO:0000313" key="17">
    <source>
        <dbReference type="Proteomes" id="UP001374584"/>
    </source>
</evidence>
<evidence type="ECO:0000256" key="11">
    <source>
        <dbReference type="ARBA" id="ARBA00026060"/>
    </source>
</evidence>
<evidence type="ECO:0000256" key="1">
    <source>
        <dbReference type="ARBA" id="ARBA00004229"/>
    </source>
</evidence>
<comment type="similarity">
    <text evidence="2 14">Belongs to the ferritin family.</text>
</comment>
<comment type="function">
    <text evidence="10">Stores iron in a soluble, non-toxic, readily available form. Important for iron homeostasis. Has ferroxidase activity. Iron is taken up in the ferrous form and deposited as ferric hydroxides after oxidation.</text>
</comment>
<evidence type="ECO:0000313" key="16">
    <source>
        <dbReference type="EMBL" id="KAK7373981.1"/>
    </source>
</evidence>
<feature type="domain" description="Ferritin-like diiron" evidence="15">
    <location>
        <begin position="211"/>
        <end position="364"/>
    </location>
</feature>
<dbReference type="FunFam" id="1.20.1260.10:FF:000006">
    <property type="entry name" value="Ferritin"/>
    <property type="match status" value="1"/>
</dbReference>
<dbReference type="GO" id="GO:0008198">
    <property type="term" value="F:ferrous iron binding"/>
    <property type="evidence" value="ECO:0007669"/>
    <property type="project" value="TreeGrafter"/>
</dbReference>
<comment type="caution">
    <text evidence="16">The sequence shown here is derived from an EMBL/GenBank/DDBJ whole genome shotgun (WGS) entry which is preliminary data.</text>
</comment>
<comment type="catalytic activity">
    <reaction evidence="12 14">
        <text>4 Fe(2+) + O2 + 4 H(+) = 4 Fe(3+) + 2 H2O</text>
        <dbReference type="Rhea" id="RHEA:11148"/>
        <dbReference type="ChEBI" id="CHEBI:15377"/>
        <dbReference type="ChEBI" id="CHEBI:15378"/>
        <dbReference type="ChEBI" id="CHEBI:15379"/>
        <dbReference type="ChEBI" id="CHEBI:29033"/>
        <dbReference type="ChEBI" id="CHEBI:29034"/>
        <dbReference type="EC" id="1.16.3.1"/>
    </reaction>
</comment>
<protein>
    <recommendedName>
        <fullName evidence="14">Ferritin</fullName>
        <ecNumber evidence="14">1.16.3.1</ecNumber>
    </recommendedName>
</protein>
<gene>
    <name evidence="16" type="ORF">VNO80_07404</name>
</gene>
<evidence type="ECO:0000256" key="14">
    <source>
        <dbReference type="RuleBase" id="RU361145"/>
    </source>
</evidence>
<keyword evidence="8 14" id="KW-0560">Oxidoreductase</keyword>
<dbReference type="PROSITE" id="PS00540">
    <property type="entry name" value="FERRITIN_1"/>
    <property type="match status" value="1"/>
</dbReference>
<feature type="binding site" evidence="13">
    <location>
        <position position="346"/>
    </location>
    <ligand>
        <name>Fe cation</name>
        <dbReference type="ChEBI" id="CHEBI:24875"/>
        <label>1</label>
    </ligand>
</feature>
<evidence type="ECO:0000256" key="2">
    <source>
        <dbReference type="ARBA" id="ARBA00007513"/>
    </source>
</evidence>
<dbReference type="InterPro" id="IPR009040">
    <property type="entry name" value="Ferritin-like_diiron"/>
</dbReference>
<dbReference type="EC" id="1.16.3.1" evidence="14"/>
<evidence type="ECO:0000256" key="12">
    <source>
        <dbReference type="ARBA" id="ARBA00047990"/>
    </source>
</evidence>
<evidence type="ECO:0000256" key="5">
    <source>
        <dbReference type="ARBA" id="ARBA00022640"/>
    </source>
</evidence>
<dbReference type="InterPro" id="IPR009078">
    <property type="entry name" value="Ferritin-like_SF"/>
</dbReference>
<evidence type="ECO:0000256" key="7">
    <source>
        <dbReference type="ARBA" id="ARBA00022946"/>
    </source>
</evidence>
<dbReference type="GO" id="GO:0006979">
    <property type="term" value="P:response to oxidative stress"/>
    <property type="evidence" value="ECO:0007669"/>
    <property type="project" value="UniProtKB-ARBA"/>
</dbReference>